<dbReference type="Pfam" id="PF00078">
    <property type="entry name" value="RVT_1"/>
    <property type="match status" value="1"/>
</dbReference>
<organism evidence="6 7">
    <name type="scientific">Hibiscus syriacus</name>
    <name type="common">Rose of Sharon</name>
    <dbReference type="NCBI Taxonomy" id="106335"/>
    <lineage>
        <taxon>Eukaryota</taxon>
        <taxon>Viridiplantae</taxon>
        <taxon>Streptophyta</taxon>
        <taxon>Embryophyta</taxon>
        <taxon>Tracheophyta</taxon>
        <taxon>Spermatophyta</taxon>
        <taxon>Magnoliopsida</taxon>
        <taxon>eudicotyledons</taxon>
        <taxon>Gunneridae</taxon>
        <taxon>Pentapetalae</taxon>
        <taxon>rosids</taxon>
        <taxon>malvids</taxon>
        <taxon>Malvales</taxon>
        <taxon>Malvaceae</taxon>
        <taxon>Malvoideae</taxon>
        <taxon>Hibiscus</taxon>
    </lineage>
</organism>
<comment type="caution">
    <text evidence="6">The sequence shown here is derived from an EMBL/GenBank/DDBJ whole genome shotgun (WGS) entry which is preliminary data.</text>
</comment>
<dbReference type="SUPFAM" id="SSF52540">
    <property type="entry name" value="P-loop containing nucleoside triphosphate hydrolases"/>
    <property type="match status" value="1"/>
</dbReference>
<dbReference type="InterPro" id="IPR000477">
    <property type="entry name" value="RT_dom"/>
</dbReference>
<dbReference type="InterPro" id="IPR027417">
    <property type="entry name" value="P-loop_NTPase"/>
</dbReference>
<feature type="domain" description="Reverse transcriptase" evidence="5">
    <location>
        <begin position="3"/>
        <end position="230"/>
    </location>
</feature>
<dbReference type="CDD" id="cd01650">
    <property type="entry name" value="RT_nLTR_like"/>
    <property type="match status" value="1"/>
</dbReference>
<keyword evidence="4" id="KW-0460">Magnesium</keyword>
<reference evidence="6" key="1">
    <citation type="submission" date="2019-09" db="EMBL/GenBank/DDBJ databases">
        <title>Draft genome information of white flower Hibiscus syriacus.</title>
        <authorList>
            <person name="Kim Y.-M."/>
        </authorList>
    </citation>
    <scope>NUCLEOTIDE SEQUENCE [LARGE SCALE GENOMIC DNA]</scope>
    <source>
        <strain evidence="6">YM2019G1</strain>
    </source>
</reference>
<dbReference type="Proteomes" id="UP000436088">
    <property type="component" value="Unassembled WGS sequence"/>
</dbReference>
<evidence type="ECO:0000313" key="7">
    <source>
        <dbReference type="Proteomes" id="UP000436088"/>
    </source>
</evidence>
<sequence length="918" mass="103636">MDDFYWGRIEDYSFNKSFIALIPKKTDALFLEDFRPISLVGSMYKIMSRVLAKRMASCVSDVIGENQFAFIAGKQISDCSLIANEVIDELVKRKKEAILFKADFSKAGLRQGCSLSPFLFNIVGEALSGLIRKAVDIGLCDRVTVGEGRVDMSHIQFADDLLIFSDANGMGIQNLNRILKFFEVAAGLKLNKMKTKIFGINVDGNTVKRWADSIYCGWAELPTSYLGLPLGHKKNSLPLWQPILDRVRNRLDSWKSKFLYFGGRLTLAKSVLVNLPVYYMSIFQIPKSIAEKINKCIANFVWNGKKERGIHWLKWENICGPKSHGGLGLFDVNSRNRALLNKWIWRFSEEGGSLWRNIIVAKNKYDHNSILPKAVNGRNSSWVWRTIVNPTVANETGFMSEVRCMMGNGLNIEFWTDYWTDMPCLKDSFPRVYGLAIKKTGKISEFGHWVSGVWECNIEIRRPLFAWEGTLWDDFIQVLNRAIGIWVNYQWPSLIPVVQDFIRSPESFIIGYWDYCQEDWIAIVFIDKFRTMLLLVLGFQRVLACFKPFEFSVSIHVNVNGDDLGRGIPCPVTGYRCEEAREWRWSEDEEKDKQVVGGEACPVPFECSMSFGINLYLEKGIAFSQNGLVGFPSQLAPQVVPSSLLLPSSLFFKQEMELSLIGLQNAGKMSLVNSIATGDYSEDMIPSVGFNMKGYDGNVTIKLWDLGGQRRFRTMWERYCRGVSAIVQDFLSHTLLTYGISYVVDAADRDSVPISRTELHDLLTKPSFIGIPLLVLGNKTDKSEVLSKQLWLISCEGRTKHTCVQVEILESMKNDDDKKPITSKYSRRHSSLAAQTFVHHVLVFDPEEHGVFDVEGLQPHRATACGGVIRADFGRRTDDAGGGVGHGEVIAALVKAVGNVSRTGALDRSCCRRSNWLS</sequence>
<evidence type="ECO:0000313" key="6">
    <source>
        <dbReference type="EMBL" id="KAE8672120.1"/>
    </source>
</evidence>
<gene>
    <name evidence="6" type="ORF">F3Y22_tig00111851pilonHSYRG00056</name>
</gene>
<dbReference type="SUPFAM" id="SSF56672">
    <property type="entry name" value="DNA/RNA polymerases"/>
    <property type="match status" value="1"/>
</dbReference>
<dbReference type="PANTHER" id="PTHR33116">
    <property type="entry name" value="REVERSE TRANSCRIPTASE ZINC-BINDING DOMAIN-CONTAINING PROTEIN-RELATED-RELATED"/>
    <property type="match status" value="1"/>
</dbReference>
<feature type="binding site" evidence="4">
    <location>
        <position position="687"/>
    </location>
    <ligand>
        <name>Mg(2+)</name>
        <dbReference type="ChEBI" id="CHEBI:18420"/>
    </ligand>
</feature>
<protein>
    <submittedName>
        <fullName evidence="6">ADP-ribosylation factor-like protein 8B</fullName>
    </submittedName>
</protein>
<dbReference type="Gene3D" id="3.40.50.300">
    <property type="entry name" value="P-loop containing nucleotide triphosphate hydrolases"/>
    <property type="match status" value="1"/>
</dbReference>
<dbReference type="PROSITE" id="PS51417">
    <property type="entry name" value="ARF"/>
    <property type="match status" value="1"/>
</dbReference>
<evidence type="ECO:0000256" key="1">
    <source>
        <dbReference type="ARBA" id="ARBA00022741"/>
    </source>
</evidence>
<dbReference type="EMBL" id="VEPZ02001452">
    <property type="protein sequence ID" value="KAE8672120.1"/>
    <property type="molecule type" value="Genomic_DNA"/>
</dbReference>
<accession>A0A6A2XQF8</accession>
<keyword evidence="7" id="KW-1185">Reference proteome</keyword>
<evidence type="ECO:0000256" key="4">
    <source>
        <dbReference type="PIRSR" id="PIRSR606689-2"/>
    </source>
</evidence>
<keyword evidence="4" id="KW-0479">Metal-binding</keyword>
<dbReference type="GO" id="GO:0046872">
    <property type="term" value="F:metal ion binding"/>
    <property type="evidence" value="ECO:0007669"/>
    <property type="project" value="UniProtKB-KW"/>
</dbReference>
<dbReference type="PANTHER" id="PTHR33116:SF75">
    <property type="entry name" value="RIBONUCLEASE H PROTEIN"/>
    <property type="match status" value="1"/>
</dbReference>
<dbReference type="PROSITE" id="PS50878">
    <property type="entry name" value="RT_POL"/>
    <property type="match status" value="1"/>
</dbReference>
<proteinExistence type="predicted"/>
<evidence type="ECO:0000256" key="3">
    <source>
        <dbReference type="PIRSR" id="PIRSR606689-1"/>
    </source>
</evidence>
<dbReference type="GO" id="GO:0003924">
    <property type="term" value="F:GTPase activity"/>
    <property type="evidence" value="ECO:0007669"/>
    <property type="project" value="InterPro"/>
</dbReference>
<feature type="binding site" evidence="3">
    <location>
        <position position="708"/>
    </location>
    <ligand>
        <name>GTP</name>
        <dbReference type="ChEBI" id="CHEBI:37565"/>
    </ligand>
</feature>
<dbReference type="GO" id="GO:0005525">
    <property type="term" value="F:GTP binding"/>
    <property type="evidence" value="ECO:0007669"/>
    <property type="project" value="UniProtKB-KW"/>
</dbReference>
<dbReference type="SMART" id="SM00175">
    <property type="entry name" value="RAB"/>
    <property type="match status" value="1"/>
</dbReference>
<dbReference type="PRINTS" id="PR00449">
    <property type="entry name" value="RASTRNSFRMNG"/>
</dbReference>
<dbReference type="Pfam" id="PF00025">
    <property type="entry name" value="Arf"/>
    <property type="match status" value="1"/>
</dbReference>
<dbReference type="InterPro" id="IPR006689">
    <property type="entry name" value="Small_GTPase_ARF/SAR"/>
</dbReference>
<keyword evidence="1 3" id="KW-0547">Nucleotide-binding</keyword>
<evidence type="ECO:0000259" key="5">
    <source>
        <dbReference type="PROSITE" id="PS50878"/>
    </source>
</evidence>
<evidence type="ECO:0000256" key="2">
    <source>
        <dbReference type="ARBA" id="ARBA00023134"/>
    </source>
</evidence>
<name>A0A6A2XQF8_HIBSY</name>
<dbReference type="InterPro" id="IPR043502">
    <property type="entry name" value="DNA/RNA_pol_sf"/>
</dbReference>
<keyword evidence="2 3" id="KW-0342">GTP-binding</keyword>
<feature type="binding site" evidence="3">
    <location>
        <begin position="778"/>
        <end position="781"/>
    </location>
    <ligand>
        <name>GTP</name>
        <dbReference type="ChEBI" id="CHEBI:37565"/>
    </ligand>
</feature>
<dbReference type="SMART" id="SM00177">
    <property type="entry name" value="ARF"/>
    <property type="match status" value="1"/>
</dbReference>
<dbReference type="AlphaFoldDB" id="A0A6A2XQF8"/>